<dbReference type="EMBL" id="CABWMH010000006">
    <property type="protein sequence ID" value="VXB38512.1"/>
    <property type="molecule type" value="Genomic_DNA"/>
</dbReference>
<name>A0AAX3J2P9_9GAMM</name>
<dbReference type="Proteomes" id="UP000433737">
    <property type="component" value="Unassembled WGS sequence"/>
</dbReference>
<comment type="caution">
    <text evidence="1">The sequence shown here is derived from an EMBL/GenBank/DDBJ whole genome shotgun (WGS) entry which is preliminary data.</text>
</comment>
<accession>A0AAX3J2P9</accession>
<sequence length="105" mass="10992">MSEVTPAGRWGVSDCLSRRTRQGAAARPFTIPASGCLRATLRAVPSSRPAADGPAGRAIRGAIRPFADLLSALLASGCSSALRTPLTNPRLLYLLFSGIKCRLLA</sequence>
<reference evidence="1 2" key="1">
    <citation type="submission" date="2019-10" db="EMBL/GenBank/DDBJ databases">
        <authorList>
            <person name="Karimi E."/>
        </authorList>
    </citation>
    <scope>NUCLEOTIDE SEQUENCE [LARGE SCALE GENOMIC DNA]</scope>
    <source>
        <strain evidence="1">Pantoea sp. 111</strain>
    </source>
</reference>
<evidence type="ECO:0000313" key="1">
    <source>
        <dbReference type="EMBL" id="VXB38512.1"/>
    </source>
</evidence>
<proteinExistence type="predicted"/>
<gene>
    <name evidence="1" type="ORF">PANT111_140024</name>
</gene>
<protein>
    <submittedName>
        <fullName evidence="1">Uncharacterized protein</fullName>
    </submittedName>
</protein>
<dbReference type="AlphaFoldDB" id="A0AAX3J2P9"/>
<organism evidence="1 2">
    <name type="scientific">Pantoea brenneri</name>
    <dbReference type="NCBI Taxonomy" id="472694"/>
    <lineage>
        <taxon>Bacteria</taxon>
        <taxon>Pseudomonadati</taxon>
        <taxon>Pseudomonadota</taxon>
        <taxon>Gammaproteobacteria</taxon>
        <taxon>Enterobacterales</taxon>
        <taxon>Erwiniaceae</taxon>
        <taxon>Pantoea</taxon>
    </lineage>
</organism>
<evidence type="ECO:0000313" key="2">
    <source>
        <dbReference type="Proteomes" id="UP000433737"/>
    </source>
</evidence>